<feature type="domain" description="DUF6699" evidence="1">
    <location>
        <begin position="259"/>
        <end position="384"/>
    </location>
</feature>
<dbReference type="InterPro" id="IPR046522">
    <property type="entry name" value="DUF6699"/>
</dbReference>
<gene>
    <name evidence="2" type="ORF">K443DRAFT_12207</name>
</gene>
<protein>
    <recommendedName>
        <fullName evidence="1">DUF6699 domain-containing protein</fullName>
    </recommendedName>
</protein>
<dbReference type="HOGENOM" id="CLU_698425_0_0_1"/>
<dbReference type="Proteomes" id="UP000054477">
    <property type="component" value="Unassembled WGS sequence"/>
</dbReference>
<reference evidence="2 3" key="1">
    <citation type="submission" date="2014-04" db="EMBL/GenBank/DDBJ databases">
        <authorList>
            <consortium name="DOE Joint Genome Institute"/>
            <person name="Kuo A."/>
            <person name="Kohler A."/>
            <person name="Nagy L.G."/>
            <person name="Floudas D."/>
            <person name="Copeland A."/>
            <person name="Barry K.W."/>
            <person name="Cichocki N."/>
            <person name="Veneault-Fourrey C."/>
            <person name="LaButti K."/>
            <person name="Lindquist E.A."/>
            <person name="Lipzen A."/>
            <person name="Lundell T."/>
            <person name="Morin E."/>
            <person name="Murat C."/>
            <person name="Sun H."/>
            <person name="Tunlid A."/>
            <person name="Henrissat B."/>
            <person name="Grigoriev I.V."/>
            <person name="Hibbett D.S."/>
            <person name="Martin F."/>
            <person name="Nordberg H.P."/>
            <person name="Cantor M.N."/>
            <person name="Hua S.X."/>
        </authorList>
    </citation>
    <scope>NUCLEOTIDE SEQUENCE [LARGE SCALE GENOMIC DNA]</scope>
    <source>
        <strain evidence="2 3">LaAM-08-1</strain>
    </source>
</reference>
<sequence length="395" mass="43215">MSATLFILFGDFGLTTILDIKPANILMAVLDDVLSSLVSASLSDPLETLTGMVPDGHNILRIQSRATPVPLPSGDLNASDTLAYRDSPDNITTHHGRIEISPPPLFLYQTTTFWWPYSLGALPIQTRTQTFQHVLEPNQSITPSSATTTTKMPAYNPYILSPTMQQPQSTAGEGHKVVCAHTPEPYGSATSMNSGFGVSMGSPAASYTPLVSPTYTGSRPSSLGNPPSLHRHSCIPLPPLSPYGTSINPLLERGTTPPIKYDIRSPPSFATCRRHLVDDDRWRYERASNPNLGSLTIRMALVSKPIVVFPSRIDGGVVTVQDVLLAVHYALRASALDDQHRRGRHRQAELWRQGAPRSYRPSEDYEAIDVAVGCYRWAGLTRSPTEGDVWILMTT</sequence>
<evidence type="ECO:0000313" key="3">
    <source>
        <dbReference type="Proteomes" id="UP000054477"/>
    </source>
</evidence>
<dbReference type="AlphaFoldDB" id="A0A0C9WRZ2"/>
<reference evidence="3" key="2">
    <citation type="submission" date="2015-01" db="EMBL/GenBank/DDBJ databases">
        <title>Evolutionary Origins and Diversification of the Mycorrhizal Mutualists.</title>
        <authorList>
            <consortium name="DOE Joint Genome Institute"/>
            <consortium name="Mycorrhizal Genomics Consortium"/>
            <person name="Kohler A."/>
            <person name="Kuo A."/>
            <person name="Nagy L.G."/>
            <person name="Floudas D."/>
            <person name="Copeland A."/>
            <person name="Barry K.W."/>
            <person name="Cichocki N."/>
            <person name="Veneault-Fourrey C."/>
            <person name="LaButti K."/>
            <person name="Lindquist E.A."/>
            <person name="Lipzen A."/>
            <person name="Lundell T."/>
            <person name="Morin E."/>
            <person name="Murat C."/>
            <person name="Riley R."/>
            <person name="Ohm R."/>
            <person name="Sun H."/>
            <person name="Tunlid A."/>
            <person name="Henrissat B."/>
            <person name="Grigoriev I.V."/>
            <person name="Hibbett D.S."/>
            <person name="Martin F."/>
        </authorList>
    </citation>
    <scope>NUCLEOTIDE SEQUENCE [LARGE SCALE GENOMIC DNA]</scope>
    <source>
        <strain evidence="3">LaAM-08-1</strain>
    </source>
</reference>
<evidence type="ECO:0000313" key="2">
    <source>
        <dbReference type="EMBL" id="KIJ94320.1"/>
    </source>
</evidence>
<keyword evidence="3" id="KW-1185">Reference proteome</keyword>
<evidence type="ECO:0000259" key="1">
    <source>
        <dbReference type="Pfam" id="PF20415"/>
    </source>
</evidence>
<dbReference type="Pfam" id="PF20415">
    <property type="entry name" value="DUF6699"/>
    <property type="match status" value="1"/>
</dbReference>
<proteinExistence type="predicted"/>
<organism evidence="2 3">
    <name type="scientific">Laccaria amethystina LaAM-08-1</name>
    <dbReference type="NCBI Taxonomy" id="1095629"/>
    <lineage>
        <taxon>Eukaryota</taxon>
        <taxon>Fungi</taxon>
        <taxon>Dikarya</taxon>
        <taxon>Basidiomycota</taxon>
        <taxon>Agaricomycotina</taxon>
        <taxon>Agaricomycetes</taxon>
        <taxon>Agaricomycetidae</taxon>
        <taxon>Agaricales</taxon>
        <taxon>Agaricineae</taxon>
        <taxon>Hydnangiaceae</taxon>
        <taxon>Laccaria</taxon>
    </lineage>
</organism>
<accession>A0A0C9WRZ2</accession>
<name>A0A0C9WRZ2_9AGAR</name>
<dbReference type="EMBL" id="KN838799">
    <property type="protein sequence ID" value="KIJ94320.1"/>
    <property type="molecule type" value="Genomic_DNA"/>
</dbReference>